<dbReference type="EMBL" id="KB467854">
    <property type="protein sequence ID" value="PCH35709.1"/>
    <property type="molecule type" value="Genomic_DNA"/>
</dbReference>
<protein>
    <submittedName>
        <fullName evidence="2">Uncharacterized protein</fullName>
    </submittedName>
</protein>
<gene>
    <name evidence="2" type="ORF">WOLCODRAFT_156409</name>
</gene>
<proteinExistence type="predicted"/>
<keyword evidence="3" id="KW-1185">Reference proteome</keyword>
<evidence type="ECO:0000256" key="1">
    <source>
        <dbReference type="SAM" id="MobiDB-lite"/>
    </source>
</evidence>
<feature type="region of interest" description="Disordered" evidence="1">
    <location>
        <begin position="60"/>
        <end position="85"/>
    </location>
</feature>
<name>A0A2H3JAD5_WOLCO</name>
<feature type="region of interest" description="Disordered" evidence="1">
    <location>
        <begin position="148"/>
        <end position="172"/>
    </location>
</feature>
<evidence type="ECO:0000313" key="3">
    <source>
        <dbReference type="Proteomes" id="UP000218811"/>
    </source>
</evidence>
<dbReference type="AlphaFoldDB" id="A0A2H3JAD5"/>
<organism evidence="2 3">
    <name type="scientific">Wolfiporia cocos (strain MD-104)</name>
    <name type="common">Brown rot fungus</name>
    <dbReference type="NCBI Taxonomy" id="742152"/>
    <lineage>
        <taxon>Eukaryota</taxon>
        <taxon>Fungi</taxon>
        <taxon>Dikarya</taxon>
        <taxon>Basidiomycota</taxon>
        <taxon>Agaricomycotina</taxon>
        <taxon>Agaricomycetes</taxon>
        <taxon>Polyporales</taxon>
        <taxon>Phaeolaceae</taxon>
        <taxon>Wolfiporia</taxon>
    </lineage>
</organism>
<dbReference type="Proteomes" id="UP000218811">
    <property type="component" value="Unassembled WGS sequence"/>
</dbReference>
<feature type="compositionally biased region" description="Low complexity" evidence="1">
    <location>
        <begin position="148"/>
        <end position="161"/>
    </location>
</feature>
<feature type="compositionally biased region" description="Basic and acidic residues" evidence="1">
    <location>
        <begin position="74"/>
        <end position="83"/>
    </location>
</feature>
<reference evidence="2 3" key="1">
    <citation type="journal article" date="2012" name="Science">
        <title>The Paleozoic origin of enzymatic lignin decomposition reconstructed from 31 fungal genomes.</title>
        <authorList>
            <person name="Floudas D."/>
            <person name="Binder M."/>
            <person name="Riley R."/>
            <person name="Barry K."/>
            <person name="Blanchette R.A."/>
            <person name="Henrissat B."/>
            <person name="Martinez A.T."/>
            <person name="Otillar R."/>
            <person name="Spatafora J.W."/>
            <person name="Yadav J.S."/>
            <person name="Aerts A."/>
            <person name="Benoit I."/>
            <person name="Boyd A."/>
            <person name="Carlson A."/>
            <person name="Copeland A."/>
            <person name="Coutinho P.M."/>
            <person name="de Vries R.P."/>
            <person name="Ferreira P."/>
            <person name="Findley K."/>
            <person name="Foster B."/>
            <person name="Gaskell J."/>
            <person name="Glotzer D."/>
            <person name="Gorecki P."/>
            <person name="Heitman J."/>
            <person name="Hesse C."/>
            <person name="Hori C."/>
            <person name="Igarashi K."/>
            <person name="Jurgens J.A."/>
            <person name="Kallen N."/>
            <person name="Kersten P."/>
            <person name="Kohler A."/>
            <person name="Kuees U."/>
            <person name="Kumar T.K.A."/>
            <person name="Kuo A."/>
            <person name="LaButti K."/>
            <person name="Larrondo L.F."/>
            <person name="Lindquist E."/>
            <person name="Ling A."/>
            <person name="Lombard V."/>
            <person name="Lucas S."/>
            <person name="Lundell T."/>
            <person name="Martin R."/>
            <person name="McLaughlin D.J."/>
            <person name="Morgenstern I."/>
            <person name="Morin E."/>
            <person name="Murat C."/>
            <person name="Nagy L.G."/>
            <person name="Nolan M."/>
            <person name="Ohm R.A."/>
            <person name="Patyshakuliyeva A."/>
            <person name="Rokas A."/>
            <person name="Ruiz-Duenas F.J."/>
            <person name="Sabat G."/>
            <person name="Salamov A."/>
            <person name="Samejima M."/>
            <person name="Schmutz J."/>
            <person name="Slot J.C."/>
            <person name="St John F."/>
            <person name="Stenlid J."/>
            <person name="Sun H."/>
            <person name="Sun S."/>
            <person name="Syed K."/>
            <person name="Tsang A."/>
            <person name="Wiebenga A."/>
            <person name="Young D."/>
            <person name="Pisabarro A."/>
            <person name="Eastwood D.C."/>
            <person name="Martin F."/>
            <person name="Cullen D."/>
            <person name="Grigoriev I.V."/>
            <person name="Hibbett D.S."/>
        </authorList>
    </citation>
    <scope>NUCLEOTIDE SEQUENCE [LARGE SCALE GENOMIC DNA]</scope>
    <source>
        <strain evidence="2 3">MD-104</strain>
    </source>
</reference>
<accession>A0A2H3JAD5</accession>
<evidence type="ECO:0000313" key="2">
    <source>
        <dbReference type="EMBL" id="PCH35709.1"/>
    </source>
</evidence>
<sequence>MRRMWSDKFQAAADANAPATSSLWPPDQPAHVWALRGVRAGHSGTPAGQRGRMRRTYARGTGVSARGDSAADSDDARILRQDPDGASPVVLDSDRRRLLLAVEIFTCLNPATLVAARARLWTVVCEAHKGARRVSLGHLCWCPAPTRPSRAPRLSPAAPVSDISVRETYDDH</sequence>